<reference evidence="2" key="1">
    <citation type="submission" date="2023-10" db="EMBL/GenBank/DDBJ databases">
        <authorList>
            <person name="Chen Y."/>
            <person name="Shah S."/>
            <person name="Dougan E. K."/>
            <person name="Thang M."/>
            <person name="Chan C."/>
        </authorList>
    </citation>
    <scope>NUCLEOTIDE SEQUENCE [LARGE SCALE GENOMIC DNA]</scope>
</reference>
<keyword evidence="3" id="KW-1185">Reference proteome</keyword>
<name>A0ABN9QSA6_9DINO</name>
<proteinExistence type="predicted"/>
<evidence type="ECO:0000313" key="3">
    <source>
        <dbReference type="Proteomes" id="UP001189429"/>
    </source>
</evidence>
<feature type="region of interest" description="Disordered" evidence="1">
    <location>
        <begin position="737"/>
        <end position="764"/>
    </location>
</feature>
<gene>
    <name evidence="2" type="ORF">PCOR1329_LOCUS14440</name>
</gene>
<feature type="compositionally biased region" description="Basic and acidic residues" evidence="1">
    <location>
        <begin position="193"/>
        <end position="204"/>
    </location>
</feature>
<feature type="compositionally biased region" description="Basic and acidic residues" evidence="1">
    <location>
        <begin position="737"/>
        <end position="754"/>
    </location>
</feature>
<accession>A0ABN9QSA6</accession>
<organism evidence="2 3">
    <name type="scientific">Prorocentrum cordatum</name>
    <dbReference type="NCBI Taxonomy" id="2364126"/>
    <lineage>
        <taxon>Eukaryota</taxon>
        <taxon>Sar</taxon>
        <taxon>Alveolata</taxon>
        <taxon>Dinophyceae</taxon>
        <taxon>Prorocentrales</taxon>
        <taxon>Prorocentraceae</taxon>
        <taxon>Prorocentrum</taxon>
    </lineage>
</organism>
<sequence length="1312" mass="147490">MSASDRDRRQLDTSGISLQTDLDGTQWLHHALTGEVKKIAETCSMELALDENIGLVVQVIDDPEAPSTYAQNYLRYAFYRDSQGLSDRVFDAHAQRFMTASDFSVMHRRFTLALYLPGGAGSLKVDLYCFTEGACGQHWWWKLPPILRATLLPEAQGKRKKEVHLVLGDRMRSWQPLLGRLGVPQVRKARPQRPSDSKLDGPTDDEIRAGRVLRHASICTGSLLIILQRMAFNEPLQGGCKSRDAAANCKTILDGMLRLCSPMLSEILLSAEPDREYGEHGRLVSSDDDANWRSFVVADGAVDFEEFHAWALEHIRANSLLNSQYWTGSGTLINLLEKLARVPSCCLARSVIVQILRHAGVVLEAFLDDAAGSLLNGQKVPFLTVAPFAGLSAYQRHQDLCRYVAACRAEAAQFQQVYSFGTDASRVGYKARSNFAFVYPNNVLAFGPPADDFGHYPPQVLKDIQTGRGLAFALDDVQALAEAQNEFVEENRRRLSRKRGGGFLAKSRRKYRKKSFQYLCLEDSAIKLMMDNEGFKSHFVSPEKLANLSDPYSWNLARRSSDKGPEMISSSNFLRWGLRLNIEQDWDKSHGAWRSCLDAVNTAGMLTRLTLLVMAFNTGYGEWKDGSRGEQIRISTRDSLQTLSDGQDIPYQACLPQILEDRGKNVSTFSSKDSENLRKELLDNNIWDHNPSKLNLTRFFNPIDRHFEWERDKWGERQYGLMTTCFELGLMKLTKEDLGGGKSKDHPAAPEGKPKASSSQSHAKQTAYSIKRAAGNPVYFGFITYADKSNRYIMEIISSVVGPLREWHTTQSTEHRSATGAFKWESLQAGGRYWQHIDQTIARLGGATSWLKCGMRVDTAGDGVEEGAEVSFQDMYAGYFGNMVVALAGSRLEWGLDYIRGFPRKAIMFLTDNPRRTAYLNLFTKYCDIIDKAMASADADIASMGGRSHMRLTPVLQLRGMLRLEPAPKEGLTPKFAAFLKQRSNGLHATQLLEDSFNTQKAMVRQRVTHRVDDENAYFALLHTEKGVQSKHHYDAPKLGSVAEVDNDLLKESAFHPSPGDAWRELDKIVGREQEPSWHHPAAGAQNFTIAELLRLEAALPLVPVPKPKEQSVMAGLLSGRHLIVRVGDSEQRLLVLKRACDLSFFGWPVQRKEIEGRPGSHWYELQPSGEKLHMINMLDHARIEAEEYEWWSPMHQRVRFPNSGIAMGPQQRPRAVKVAGPLSLKELAARRAFFSLSKSWCVEFGKLIDVEVASTDHMWDVLATLICAVVPDLTDDGLLEIMHRRCFDATQDSSRQDLRLAEACRDNLTKD</sequence>
<evidence type="ECO:0000313" key="2">
    <source>
        <dbReference type="EMBL" id="CAK0809101.1"/>
    </source>
</evidence>
<evidence type="ECO:0008006" key="4">
    <source>
        <dbReference type="Google" id="ProtNLM"/>
    </source>
</evidence>
<protein>
    <recommendedName>
        <fullName evidence="4">RNA-directed RNA polymerase</fullName>
    </recommendedName>
</protein>
<dbReference type="Proteomes" id="UP001189429">
    <property type="component" value="Unassembled WGS sequence"/>
</dbReference>
<feature type="region of interest" description="Disordered" evidence="1">
    <location>
        <begin position="185"/>
        <end position="204"/>
    </location>
</feature>
<evidence type="ECO:0000256" key="1">
    <source>
        <dbReference type="SAM" id="MobiDB-lite"/>
    </source>
</evidence>
<dbReference type="EMBL" id="CAUYUJ010004318">
    <property type="protein sequence ID" value="CAK0809101.1"/>
    <property type="molecule type" value="Genomic_DNA"/>
</dbReference>
<comment type="caution">
    <text evidence="2">The sequence shown here is derived from an EMBL/GenBank/DDBJ whole genome shotgun (WGS) entry which is preliminary data.</text>
</comment>